<proteinExistence type="predicted"/>
<dbReference type="InterPro" id="IPR008979">
    <property type="entry name" value="Galactose-bd-like_sf"/>
</dbReference>
<accession>A0AB36TIY5</accession>
<evidence type="ECO:0000256" key="3">
    <source>
        <dbReference type="SAM" id="SignalP"/>
    </source>
</evidence>
<dbReference type="Pfam" id="PF00395">
    <property type="entry name" value="SLH"/>
    <property type="match status" value="2"/>
</dbReference>
<gene>
    <name evidence="6" type="ORF">M972_112678</name>
</gene>
<dbReference type="InterPro" id="IPR001119">
    <property type="entry name" value="SLH_dom"/>
</dbReference>
<dbReference type="SMART" id="SM00606">
    <property type="entry name" value="CBD_IV"/>
    <property type="match status" value="1"/>
</dbReference>
<protein>
    <submittedName>
        <fullName evidence="6">Carbohydrate binding protein with CBM6 domain</fullName>
    </submittedName>
</protein>
<dbReference type="InterPro" id="IPR006584">
    <property type="entry name" value="Cellulose-bd_IV"/>
</dbReference>
<evidence type="ECO:0000256" key="1">
    <source>
        <dbReference type="ARBA" id="ARBA00022729"/>
    </source>
</evidence>
<evidence type="ECO:0000256" key="2">
    <source>
        <dbReference type="ARBA" id="ARBA00022737"/>
    </source>
</evidence>
<feature type="chain" id="PRO_5044266797" evidence="3">
    <location>
        <begin position="30"/>
        <end position="1290"/>
    </location>
</feature>
<feature type="domain" description="CBM6" evidence="4">
    <location>
        <begin position="92"/>
        <end position="218"/>
    </location>
</feature>
<dbReference type="RefSeq" id="WP_003519296.1">
    <property type="nucleotide sequence ID" value="NZ_CP013828.1"/>
</dbReference>
<feature type="signal peptide" evidence="3">
    <location>
        <begin position="1"/>
        <end position="29"/>
    </location>
</feature>
<dbReference type="GO" id="GO:0030246">
    <property type="term" value="F:carbohydrate binding"/>
    <property type="evidence" value="ECO:0007669"/>
    <property type="project" value="InterPro"/>
</dbReference>
<feature type="domain" description="SLH" evidence="5">
    <location>
        <begin position="595"/>
        <end position="658"/>
    </location>
</feature>
<dbReference type="Pfam" id="PF03422">
    <property type="entry name" value="CBM_6"/>
    <property type="match status" value="2"/>
</dbReference>
<name>A0AB36TIY5_ACETH</name>
<dbReference type="InterPro" id="IPR005084">
    <property type="entry name" value="CBM6"/>
</dbReference>
<organism evidence="6 7">
    <name type="scientific">Acetivibrio thermocellus AD2</name>
    <dbReference type="NCBI Taxonomy" id="1138384"/>
    <lineage>
        <taxon>Bacteria</taxon>
        <taxon>Bacillati</taxon>
        <taxon>Bacillota</taxon>
        <taxon>Clostridia</taxon>
        <taxon>Eubacteriales</taxon>
        <taxon>Oscillospiraceae</taxon>
        <taxon>Acetivibrio</taxon>
    </lineage>
</organism>
<dbReference type="Proteomes" id="UP000223596">
    <property type="component" value="Unassembled WGS sequence"/>
</dbReference>
<evidence type="ECO:0000313" key="7">
    <source>
        <dbReference type="Proteomes" id="UP000223596"/>
    </source>
</evidence>
<dbReference type="Gene3D" id="2.60.120.260">
    <property type="entry name" value="Galactose-binding domain-like"/>
    <property type="match status" value="2"/>
</dbReference>
<dbReference type="EMBL" id="PDBW01000001">
    <property type="protein sequence ID" value="PFH03859.1"/>
    <property type="molecule type" value="Genomic_DNA"/>
</dbReference>
<reference evidence="6 7" key="1">
    <citation type="submission" date="2017-09" db="EMBL/GenBank/DDBJ databases">
        <title>Evaluation of Pacific Biosciences Sequencing Technology to Finishing C. thermocellum Genome Sequences.</title>
        <authorList>
            <person name="Brown S."/>
        </authorList>
    </citation>
    <scope>NUCLEOTIDE SEQUENCE [LARGE SCALE GENOMIC DNA]</scope>
    <source>
        <strain evidence="6 7">AD2</strain>
    </source>
</reference>
<evidence type="ECO:0000259" key="4">
    <source>
        <dbReference type="PROSITE" id="PS51175"/>
    </source>
</evidence>
<evidence type="ECO:0000313" key="6">
    <source>
        <dbReference type="EMBL" id="PFH03859.1"/>
    </source>
</evidence>
<dbReference type="PROSITE" id="PS51272">
    <property type="entry name" value="SLH"/>
    <property type="match status" value="2"/>
</dbReference>
<keyword evidence="2" id="KW-0677">Repeat</keyword>
<evidence type="ECO:0000259" key="5">
    <source>
        <dbReference type="PROSITE" id="PS51272"/>
    </source>
</evidence>
<dbReference type="SUPFAM" id="SSF49785">
    <property type="entry name" value="Galactose-binding domain-like"/>
    <property type="match status" value="2"/>
</dbReference>
<comment type="caution">
    <text evidence="6">The sequence shown here is derived from an EMBL/GenBank/DDBJ whole genome shotgun (WGS) entry which is preliminary data.</text>
</comment>
<feature type="domain" description="SLH" evidence="5">
    <location>
        <begin position="438"/>
        <end position="501"/>
    </location>
</feature>
<dbReference type="PROSITE" id="PS51175">
    <property type="entry name" value="CBM6"/>
    <property type="match status" value="1"/>
</dbReference>
<dbReference type="CDD" id="cd04084">
    <property type="entry name" value="CBM6_xylanase-like"/>
    <property type="match status" value="1"/>
</dbReference>
<sequence>MRRGKLRKIIALVLVLGFIAGNFAVTTFAAETVKPYCTRTSTPVMAVNLGSNEDVSHGGTNFKKQSAYSNLKVEVKEPSDSAYPTGTINALSVIQAENCDENHGLEIEDCPDEGGTKNLAYIANGDYTAYYNVYFPKGTKGFIARVSSDTEGGYIELRLDSISAEVVGRCRVENTGGWEKYEEVYCELNKSVEGVHTLYMGFAGERDGLFNVNWFRFTKSPYEPVMTKSRDGAVDGAYLYKFIDFGKESIPTRFKMHLSGSISGIINVRLDSPSGDVIATVDGTNGAGEVEGRVEKPVTGIHELYLTDDKNGTLISKVDWFVFEPEESKEITDRNLQNFAKTSVKGYNVNLEASLDKNNVYEVYIHPVEFRKKNRQIFDLYINGTLVDTIDTEESGLDWEKKGPYITKVLDDGKLKIECKSRQGIVSLAGLEINKITYSKAFSDVKIKDWFYIPVMELASRGVIFGKGNDMFKPQDHIIGEHVAYMMFNVMKVSIAENDKEFNPEKYRNLSDVPPSFWAYPYMSAYYNYFFKEKMLRYDVNTRVPYSAKEYEEKKKVRREEFAMAIIGARRLDYNEDGKVFVLDPYLEPSAMLNKYKDKDADKITDSFRYFVELALEKGLMKGDQFGYLNPQNPVTRGEAAAFIYNALNLDENNFVKPKRGEKIPVPRITARKRNINVGILILPAPAWDSINNIPVNDPNPDFTLMELLNRNINKPMDWELVNPHPPAFDKSEYKDIMHLNSSKIPGIDNQSYSDFCAYFNDLRSVARAQTDLEADITYLGTVGYSENINKSKFFKYWEVHLDDPNLTPEKIAKDYDLLFQTSHGKITYSKDVQDKVKAFLKAGGQLWWENCKGLEIESGDGFTEEVKFVSLHPGHNRKYPQIPVLDDEGKMHPLFDNIFRINPEKTSRVFAPGIYNKNSEISMLGDGEEWLNDDNRYLDELQPDDIVILNIENTDTGEILPNMAVRNIENEDAPDGRIVISTNDIGCGITKFVDRGGGKAVEDYKFCYNLLGWMSKIDVSFDETTVNQWDGGSEFSVEATFTNNGAKKQIYDVTYEYDPKLWNLVPTSDFKNYKQTHPWIKALDENGYPKKIELEPNQTEVVTYKFNIKRTNLRCYDFTIKASESGVKYTRDMAETLYRLNNVRVEEPIFSGRRNNGSEASFDVTINAPEEPDSDLRTEDYELNIKIKKDGSFIDPETVIDNIELLTDGNTPPLEGYNYKYLVDNKGVLYLKVIIEDTLITKPTEKIRLNISLKNLDSGSYEVAGKIEVIDPVSRRRLAFSDEAIYKIK</sequence>
<keyword evidence="1 3" id="KW-0732">Signal</keyword>